<dbReference type="Proteomes" id="UP000600307">
    <property type="component" value="Unassembled WGS sequence"/>
</dbReference>
<dbReference type="EMBL" id="JADOBH010000001">
    <property type="protein sequence ID" value="MBF7954153.1"/>
    <property type="molecule type" value="Genomic_DNA"/>
</dbReference>
<dbReference type="RefSeq" id="WP_195816596.1">
    <property type="nucleotide sequence ID" value="NZ_JADOBH010000001.1"/>
</dbReference>
<name>A0ABS0DJS1_9GAMM</name>
<accession>A0ABS0DJS1</accession>
<organism evidence="1 2">
    <name type="scientific">Rahnella victoriana</name>
    <dbReference type="NCBI Taxonomy" id="1510570"/>
    <lineage>
        <taxon>Bacteria</taxon>
        <taxon>Pseudomonadati</taxon>
        <taxon>Pseudomonadota</taxon>
        <taxon>Gammaproteobacteria</taxon>
        <taxon>Enterobacterales</taxon>
        <taxon>Yersiniaceae</taxon>
        <taxon>Rahnella</taxon>
    </lineage>
</organism>
<sequence length="394" mass="45709">MAIKLLHQMGHNSIWNKDSFEKDGVGVGLCYSPVHETAKNINATKKQLKETSIFDPQFYLPSSQKKKFQTYDFFPNTILGEKGFNTVDYTAISSESAKRCIDFQIKNNFEKIIIPARFYEQIHPKYIEQQSESYVIPFINYIKKVGVNNRKEIILTVPITSGMLNVEEYKVNILNWITSFPEISGVYFICQHDRPSKQVSDTSFLIDYMDTIKSTIDADLSVIVGYTNTESILYTLCGDLSVTVGAFENTRIFSLDKFIVSDEDRRGPKPRIYMPALLNWVNFEEAKLLRKARPELWRKIYNPTRYSEDALNATTTITFQNPLLYKHYFIAFNEQIKKISGYSINQRSVYVKSLIEEALKNYSEIKKVFTLEKNGSDEHLIPWLNAIKLFSERR</sequence>
<protein>
    <submittedName>
        <fullName evidence="1">Uncharacterized protein</fullName>
    </submittedName>
</protein>
<evidence type="ECO:0000313" key="1">
    <source>
        <dbReference type="EMBL" id="MBF7954153.1"/>
    </source>
</evidence>
<reference evidence="1 2" key="1">
    <citation type="submission" date="2020-11" db="EMBL/GenBank/DDBJ databases">
        <title>Taxonomic investigation of Rahnella spp.</title>
        <authorList>
            <person name="Lee S.D."/>
        </authorList>
    </citation>
    <scope>NUCLEOTIDE SEQUENCE [LARGE SCALE GENOMIC DNA]</scope>
    <source>
        <strain evidence="1 2">SAP-10</strain>
    </source>
</reference>
<gene>
    <name evidence="1" type="ORF">IV431_01130</name>
</gene>
<comment type="caution">
    <text evidence="1">The sequence shown here is derived from an EMBL/GenBank/DDBJ whole genome shotgun (WGS) entry which is preliminary data.</text>
</comment>
<evidence type="ECO:0000313" key="2">
    <source>
        <dbReference type="Proteomes" id="UP000600307"/>
    </source>
</evidence>
<keyword evidence="2" id="KW-1185">Reference proteome</keyword>
<proteinExistence type="predicted"/>